<dbReference type="HOGENOM" id="CLU_1770994_0_0_1"/>
<keyword evidence="2" id="KW-1185">Reference proteome</keyword>
<evidence type="ECO:0000313" key="1">
    <source>
        <dbReference type="EnsemblPlants" id="ORUFI04G13700.1"/>
    </source>
</evidence>
<evidence type="ECO:0000313" key="2">
    <source>
        <dbReference type="Proteomes" id="UP000008022"/>
    </source>
</evidence>
<dbReference type="AlphaFoldDB" id="A0A0E0P940"/>
<accession>A0A0E0P940</accession>
<protein>
    <submittedName>
        <fullName evidence="1">Uncharacterized protein</fullName>
    </submittedName>
</protein>
<dbReference type="Gramene" id="ORUFI04G13700.1">
    <property type="protein sequence ID" value="ORUFI04G13700.1"/>
    <property type="gene ID" value="ORUFI04G13700"/>
</dbReference>
<dbReference type="Proteomes" id="UP000008022">
    <property type="component" value="Unassembled WGS sequence"/>
</dbReference>
<dbReference type="EnsemblPlants" id="ORUFI04G13700.1">
    <property type="protein sequence ID" value="ORUFI04G13700.1"/>
    <property type="gene ID" value="ORUFI04G13700"/>
</dbReference>
<organism evidence="1 2">
    <name type="scientific">Oryza rufipogon</name>
    <name type="common">Brownbeard rice</name>
    <name type="synonym">Asian wild rice</name>
    <dbReference type="NCBI Taxonomy" id="4529"/>
    <lineage>
        <taxon>Eukaryota</taxon>
        <taxon>Viridiplantae</taxon>
        <taxon>Streptophyta</taxon>
        <taxon>Embryophyta</taxon>
        <taxon>Tracheophyta</taxon>
        <taxon>Spermatophyta</taxon>
        <taxon>Magnoliopsida</taxon>
        <taxon>Liliopsida</taxon>
        <taxon>Poales</taxon>
        <taxon>Poaceae</taxon>
        <taxon>BOP clade</taxon>
        <taxon>Oryzoideae</taxon>
        <taxon>Oryzeae</taxon>
        <taxon>Oryzinae</taxon>
        <taxon>Oryza</taxon>
    </lineage>
</organism>
<name>A0A0E0P940_ORYRU</name>
<proteinExistence type="predicted"/>
<reference evidence="2" key="1">
    <citation type="submission" date="2013-06" db="EMBL/GenBank/DDBJ databases">
        <authorList>
            <person name="Zhao Q."/>
        </authorList>
    </citation>
    <scope>NUCLEOTIDE SEQUENCE</scope>
    <source>
        <strain evidence="2">cv. W1943</strain>
    </source>
</reference>
<sequence length="152" mass="16908">MTSLNCHQAKQQVVGALGGRSSNRLCGWRPVEATSILPPLSAVSFTTFPIHRFRGHFSSRRRRCHSSMLPSFEDVASIIGSMVPSFRLLPPPRIHAKLLGRHHHKPGRAVRSSSTTVDNHNTILSGHPPLPPHSLDFSHFDPFEKLISQIDL</sequence>
<reference evidence="1" key="2">
    <citation type="submission" date="2015-06" db="UniProtKB">
        <authorList>
            <consortium name="EnsemblPlants"/>
        </authorList>
    </citation>
    <scope>IDENTIFICATION</scope>
</reference>